<dbReference type="InterPro" id="IPR002052">
    <property type="entry name" value="DNA_methylase_N6_adenine_CS"/>
</dbReference>
<keyword evidence="2" id="KW-0949">S-adenosyl-L-methionine</keyword>
<dbReference type="PROSITE" id="PS00092">
    <property type="entry name" value="N6_MTASE"/>
    <property type="match status" value="1"/>
</dbReference>
<dbReference type="Proteomes" id="UP000531216">
    <property type="component" value="Unassembled WGS sequence"/>
</dbReference>
<dbReference type="EMBL" id="JACIDO010000001">
    <property type="protein sequence ID" value="MBB3934332.1"/>
    <property type="molecule type" value="Genomic_DNA"/>
</dbReference>
<reference evidence="4 5" key="1">
    <citation type="submission" date="2020-08" db="EMBL/GenBank/DDBJ databases">
        <title>Genomic Encyclopedia of Type Strains, Phase IV (KMG-IV): sequencing the most valuable type-strain genomes for metagenomic binning, comparative biology and taxonomic classification.</title>
        <authorList>
            <person name="Goeker M."/>
        </authorList>
    </citation>
    <scope>NUCLEOTIDE SEQUENCE [LARGE SCALE GENOMIC DNA]</scope>
    <source>
        <strain evidence="4 5">DSM 25024</strain>
    </source>
</reference>
<keyword evidence="5" id="KW-1185">Reference proteome</keyword>
<sequence>MPESPAAEAVTKDAFYGGAFYLLQPAKSGLRAGDDALLLAATVEPEQAGAAADLGSGSGAVALAAAFRAPVLAVTLAERDPTVAELARQTLALPENAGLAGRLRVAELDLLLQRPVREAAGLVDGAFDLVLTNPPFHPAGGRVSPVAARAAAKAEPDDTFTTRWIAVAAALLRHGGRFHMIGRPDQVAAIAGACGNRLGGLAIRPVHARADAPAVRILCAATRGSRAPLRLLPPVVLDAPTRQALGQGRLTVAMG</sequence>
<dbReference type="CDD" id="cd02440">
    <property type="entry name" value="AdoMet_MTases"/>
    <property type="match status" value="1"/>
</dbReference>
<dbReference type="PANTHER" id="PTHR47739">
    <property type="entry name" value="TRNA1(VAL) (ADENINE(37)-N6)-METHYLTRANSFERASE"/>
    <property type="match status" value="1"/>
</dbReference>
<organism evidence="4 5">
    <name type="scientific">Aureimonas phyllosphaerae</name>
    <dbReference type="NCBI Taxonomy" id="1166078"/>
    <lineage>
        <taxon>Bacteria</taxon>
        <taxon>Pseudomonadati</taxon>
        <taxon>Pseudomonadota</taxon>
        <taxon>Alphaproteobacteria</taxon>
        <taxon>Hyphomicrobiales</taxon>
        <taxon>Aurantimonadaceae</taxon>
        <taxon>Aureimonas</taxon>
    </lineage>
</organism>
<proteinExistence type="predicted"/>
<dbReference type="GO" id="GO:0008757">
    <property type="term" value="F:S-adenosylmethionine-dependent methyltransferase activity"/>
    <property type="evidence" value="ECO:0007669"/>
    <property type="project" value="UniProtKB-ARBA"/>
</dbReference>
<dbReference type="Pfam" id="PF05175">
    <property type="entry name" value="MTS"/>
    <property type="match status" value="1"/>
</dbReference>
<dbReference type="GO" id="GO:0032259">
    <property type="term" value="P:methylation"/>
    <property type="evidence" value="ECO:0007669"/>
    <property type="project" value="UniProtKB-KW"/>
</dbReference>
<dbReference type="SUPFAM" id="SSF53335">
    <property type="entry name" value="S-adenosyl-L-methionine-dependent methyltransferases"/>
    <property type="match status" value="1"/>
</dbReference>
<feature type="domain" description="Methyltransferase small" evidence="3">
    <location>
        <begin position="37"/>
        <end position="154"/>
    </location>
</feature>
<dbReference type="PANTHER" id="PTHR47739:SF1">
    <property type="entry name" value="TRNA1(VAL) (ADENINE(37)-N6)-METHYLTRANSFERASE"/>
    <property type="match status" value="1"/>
</dbReference>
<dbReference type="InterPro" id="IPR050210">
    <property type="entry name" value="tRNA_Adenine-N(6)_MTase"/>
</dbReference>
<dbReference type="AlphaFoldDB" id="A0A7W6BX18"/>
<accession>A0A7W6BX18</accession>
<dbReference type="RefSeq" id="WP_175526727.1">
    <property type="nucleotide sequence ID" value="NZ_FOOA01000001.1"/>
</dbReference>
<evidence type="ECO:0000256" key="1">
    <source>
        <dbReference type="ARBA" id="ARBA00022603"/>
    </source>
</evidence>
<evidence type="ECO:0000259" key="3">
    <source>
        <dbReference type="Pfam" id="PF05175"/>
    </source>
</evidence>
<dbReference type="GO" id="GO:0003676">
    <property type="term" value="F:nucleic acid binding"/>
    <property type="evidence" value="ECO:0007669"/>
    <property type="project" value="InterPro"/>
</dbReference>
<evidence type="ECO:0000313" key="4">
    <source>
        <dbReference type="EMBL" id="MBB3934332.1"/>
    </source>
</evidence>
<dbReference type="Gene3D" id="3.40.50.150">
    <property type="entry name" value="Vaccinia Virus protein VP39"/>
    <property type="match status" value="1"/>
</dbReference>
<keyword evidence="1 4" id="KW-0489">Methyltransferase</keyword>
<keyword evidence="1 4" id="KW-0808">Transferase</keyword>
<evidence type="ECO:0000313" key="5">
    <source>
        <dbReference type="Proteomes" id="UP000531216"/>
    </source>
</evidence>
<name>A0A7W6BX18_9HYPH</name>
<evidence type="ECO:0000256" key="2">
    <source>
        <dbReference type="ARBA" id="ARBA00022691"/>
    </source>
</evidence>
<comment type="caution">
    <text evidence="4">The sequence shown here is derived from an EMBL/GenBank/DDBJ whole genome shotgun (WGS) entry which is preliminary data.</text>
</comment>
<dbReference type="InterPro" id="IPR007848">
    <property type="entry name" value="Small_mtfrase_dom"/>
</dbReference>
<dbReference type="GO" id="GO:0008170">
    <property type="term" value="F:N-methyltransferase activity"/>
    <property type="evidence" value="ECO:0007669"/>
    <property type="project" value="UniProtKB-ARBA"/>
</dbReference>
<protein>
    <submittedName>
        <fullName evidence="4">tRNA1(Val) A37 N6-methylase TrmN6</fullName>
    </submittedName>
</protein>
<dbReference type="InterPro" id="IPR029063">
    <property type="entry name" value="SAM-dependent_MTases_sf"/>
</dbReference>
<gene>
    <name evidence="4" type="ORF">GGR05_000443</name>
</gene>